<keyword evidence="1" id="KW-0732">Signal</keyword>
<evidence type="ECO:0000313" key="3">
    <source>
        <dbReference type="Proteomes" id="UP000245535"/>
    </source>
</evidence>
<name>A0A315Z833_SEDFL</name>
<organism evidence="2 3">
    <name type="scientific">Sediminitomix flava</name>
    <dbReference type="NCBI Taxonomy" id="379075"/>
    <lineage>
        <taxon>Bacteria</taxon>
        <taxon>Pseudomonadati</taxon>
        <taxon>Bacteroidota</taxon>
        <taxon>Cytophagia</taxon>
        <taxon>Cytophagales</taxon>
        <taxon>Flammeovirgaceae</taxon>
        <taxon>Sediminitomix</taxon>
    </lineage>
</organism>
<dbReference type="Proteomes" id="UP000245535">
    <property type="component" value="Unassembled WGS sequence"/>
</dbReference>
<evidence type="ECO:0000313" key="2">
    <source>
        <dbReference type="EMBL" id="PWJ39196.1"/>
    </source>
</evidence>
<comment type="caution">
    <text evidence="2">The sequence shown here is derived from an EMBL/GenBank/DDBJ whole genome shotgun (WGS) entry which is preliminary data.</text>
</comment>
<protein>
    <submittedName>
        <fullName evidence="2">Phosphate-selective porin O/P</fullName>
    </submittedName>
</protein>
<dbReference type="Pfam" id="PF07396">
    <property type="entry name" value="Porin_O_P"/>
    <property type="match status" value="1"/>
</dbReference>
<gene>
    <name evidence="2" type="ORF">BC781_10697</name>
</gene>
<feature type="signal peptide" evidence="1">
    <location>
        <begin position="1"/>
        <end position="25"/>
    </location>
</feature>
<evidence type="ECO:0000256" key="1">
    <source>
        <dbReference type="SAM" id="SignalP"/>
    </source>
</evidence>
<dbReference type="SUPFAM" id="SSF56935">
    <property type="entry name" value="Porins"/>
    <property type="match status" value="1"/>
</dbReference>
<dbReference type="RefSeq" id="WP_245935637.1">
    <property type="nucleotide sequence ID" value="NZ_QGDO01000006.1"/>
</dbReference>
<reference evidence="2 3" key="1">
    <citation type="submission" date="2018-03" db="EMBL/GenBank/DDBJ databases">
        <title>Genomic Encyclopedia of Archaeal and Bacterial Type Strains, Phase II (KMG-II): from individual species to whole genera.</title>
        <authorList>
            <person name="Goeker M."/>
        </authorList>
    </citation>
    <scope>NUCLEOTIDE SEQUENCE [LARGE SCALE GENOMIC DNA]</scope>
    <source>
        <strain evidence="2 3">DSM 28229</strain>
    </source>
</reference>
<feature type="chain" id="PRO_5016249138" evidence="1">
    <location>
        <begin position="26"/>
        <end position="428"/>
    </location>
</feature>
<dbReference type="Gene3D" id="2.40.160.10">
    <property type="entry name" value="Porin"/>
    <property type="match status" value="1"/>
</dbReference>
<dbReference type="InterPro" id="IPR023614">
    <property type="entry name" value="Porin_dom_sf"/>
</dbReference>
<accession>A0A315Z833</accession>
<dbReference type="InterPro" id="IPR010870">
    <property type="entry name" value="Porin_O/P"/>
</dbReference>
<dbReference type="EMBL" id="QGDO01000006">
    <property type="protein sequence ID" value="PWJ39196.1"/>
    <property type="molecule type" value="Genomic_DNA"/>
</dbReference>
<keyword evidence="3" id="KW-1185">Reference proteome</keyword>
<dbReference type="AlphaFoldDB" id="A0A315Z833"/>
<proteinExistence type="predicted"/>
<sequence length="428" mass="48679">MKFSNFGFITVLLLAVMGLSRTSVAQDKLVSVEDSINQELPQVEMPTPPRKWFETIKISGYVQSRYNGLFETNPDLAVEQMDKNWGADKGLSLRRVRVKVSGWIHEKVYMYIQGDFAGEFSLKDAYMDLYLDDNKSLWVRAGQSKVPFGYENMQSSQHRLPLDRSDAINSALKNERDMMAVLYYTPEPAREVYKYLKANNLKHSGNYGAFALGAFNGQTANKKDENDNLHTVVRASYPFQFANDQIMELSVHAYTGKYVTTSVSEGVGVSDASGERIADDANGYNFIDRRVGATFVWYPQPIGFQAEYNYGEGPEYDGATNTIKVQDLHGAYAMVMGKFDIGHHTFFPFTRYIYYDGGKKFELDARSYEVNDLEIGIEWQPHKAFELVAMYVFADRRYDDSASSFNDGVYTPNYQAGNILRLQAQINF</sequence>